<dbReference type="PROSITE" id="PS00463">
    <property type="entry name" value="ZN2_CY6_FUNGAL_1"/>
    <property type="match status" value="1"/>
</dbReference>
<accession>A0A8T8XDT7</accession>
<dbReference type="InterPro" id="IPR036864">
    <property type="entry name" value="Zn2-C6_fun-type_DNA-bd_sf"/>
</dbReference>
<keyword evidence="8" id="KW-1185">Reference proteome</keyword>
<dbReference type="OrthoDB" id="4937900at2759"/>
<dbReference type="GeneID" id="37169888"/>
<dbReference type="CDD" id="cd00067">
    <property type="entry name" value="GAL4"/>
    <property type="match status" value="1"/>
</dbReference>
<dbReference type="RefSeq" id="XP_025532085.1">
    <property type="nucleotide sequence ID" value="XM_025666196.1"/>
</dbReference>
<evidence type="ECO:0000256" key="4">
    <source>
        <dbReference type="ARBA" id="ARBA00023242"/>
    </source>
</evidence>
<evidence type="ECO:0000256" key="3">
    <source>
        <dbReference type="ARBA" id="ARBA00023163"/>
    </source>
</evidence>
<dbReference type="GO" id="GO:0001228">
    <property type="term" value="F:DNA-binding transcription activator activity, RNA polymerase II-specific"/>
    <property type="evidence" value="ECO:0007669"/>
    <property type="project" value="TreeGrafter"/>
</dbReference>
<dbReference type="PANTHER" id="PTHR47784">
    <property type="entry name" value="STEROL UPTAKE CONTROL PROTEIN 2"/>
    <property type="match status" value="1"/>
</dbReference>
<evidence type="ECO:0000313" key="8">
    <source>
        <dbReference type="Proteomes" id="UP000249497"/>
    </source>
</evidence>
<dbReference type="PANTHER" id="PTHR47784:SF4">
    <property type="entry name" value="ZN(II)2CYS6 TRANSCRIPTION FACTOR (EUROFUNG)"/>
    <property type="match status" value="1"/>
</dbReference>
<dbReference type="GO" id="GO:0003677">
    <property type="term" value="F:DNA binding"/>
    <property type="evidence" value="ECO:0007669"/>
    <property type="project" value="UniProtKB-KW"/>
</dbReference>
<feature type="domain" description="Zn(2)-C6 fungal-type" evidence="6">
    <location>
        <begin position="13"/>
        <end position="43"/>
    </location>
</feature>
<dbReference type="InterPro" id="IPR053157">
    <property type="entry name" value="Sterol_Uptake_Regulator"/>
</dbReference>
<evidence type="ECO:0000256" key="2">
    <source>
        <dbReference type="ARBA" id="ARBA00023125"/>
    </source>
</evidence>
<dbReference type="EMBL" id="KZ824773">
    <property type="protein sequence ID" value="RAH86191.1"/>
    <property type="molecule type" value="Genomic_DNA"/>
</dbReference>
<dbReference type="InterPro" id="IPR001138">
    <property type="entry name" value="Zn2Cys6_DnaBD"/>
</dbReference>
<keyword evidence="4" id="KW-0539">Nucleus</keyword>
<protein>
    <recommendedName>
        <fullName evidence="6">Zn(2)-C6 fungal-type domain-containing protein</fullName>
    </recommendedName>
</protein>
<evidence type="ECO:0000256" key="1">
    <source>
        <dbReference type="ARBA" id="ARBA00023015"/>
    </source>
</evidence>
<dbReference type="Pfam" id="PF00172">
    <property type="entry name" value="Zn_clus"/>
    <property type="match status" value="1"/>
</dbReference>
<keyword evidence="3" id="KW-0804">Transcription</keyword>
<reference evidence="7 8" key="1">
    <citation type="submission" date="2018-02" db="EMBL/GenBank/DDBJ databases">
        <title>The genomes of Aspergillus section Nigri reveals drivers in fungal speciation.</title>
        <authorList>
            <consortium name="DOE Joint Genome Institute"/>
            <person name="Vesth T.C."/>
            <person name="Nybo J."/>
            <person name="Theobald S."/>
            <person name="Brandl J."/>
            <person name="Frisvad J.C."/>
            <person name="Nielsen K.F."/>
            <person name="Lyhne E.K."/>
            <person name="Kogle M.E."/>
            <person name="Kuo A."/>
            <person name="Riley R."/>
            <person name="Clum A."/>
            <person name="Nolan M."/>
            <person name="Lipzen A."/>
            <person name="Salamov A."/>
            <person name="Henrissat B."/>
            <person name="Wiebenga A."/>
            <person name="De vries R.P."/>
            <person name="Grigoriev I.V."/>
            <person name="Mortensen U.H."/>
            <person name="Andersen M.R."/>
            <person name="Baker S.E."/>
        </authorList>
    </citation>
    <scope>NUCLEOTIDE SEQUENCE [LARGE SCALE GENOMIC DNA]</scope>
    <source>
        <strain evidence="7 8">CBS 114.51</strain>
    </source>
</reference>
<dbReference type="Pfam" id="PF11951">
    <property type="entry name" value="Fungal_trans_2"/>
    <property type="match status" value="1"/>
</dbReference>
<name>A0A8T8XDT7_ASPJA</name>
<sequence length="391" mass="42961">MRPRKAHTKSRTGCVECRRRHIKCDESRPQCKRCRDSARECVFTTGELKNQRSFYSPHTIASSATTNPETSSTTNSSVSPFSASSAQDDASPAVSMLHLELYHHFTTTVFDSLAQHHEGSATSLETIIQASLSTPYLMHELLALAALHLSLVRPSQGRYYHTQATQLQCQAIALFRAREEDLNAATSLPTFLFSAILGTHVLCETLRFCTEGPSLATFLARFVQYTALHRGVRAVAGRTWDTLRQSAIAASWRVAESTPGVTLGAVQQALLARIQAAKLGALVTDHYRLAIQCLPFSGDSSEPVASLTPQASCSRIIAWPVHVPQEYLDYLGQGRPEALVILAHYAVLLHQHRGFWVFGDAGAGLVVVIAEHLGTEWEAWLAWPQASILES</sequence>
<dbReference type="SMART" id="SM00066">
    <property type="entry name" value="GAL4"/>
    <property type="match status" value="1"/>
</dbReference>
<proteinExistence type="predicted"/>
<keyword evidence="2" id="KW-0238">DNA-binding</keyword>
<gene>
    <name evidence="7" type="ORF">BO86DRAFT_140336</name>
</gene>
<evidence type="ECO:0000313" key="7">
    <source>
        <dbReference type="EMBL" id="RAH86191.1"/>
    </source>
</evidence>
<organism evidence="7 8">
    <name type="scientific">Aspergillus japonicus CBS 114.51</name>
    <dbReference type="NCBI Taxonomy" id="1448312"/>
    <lineage>
        <taxon>Eukaryota</taxon>
        <taxon>Fungi</taxon>
        <taxon>Dikarya</taxon>
        <taxon>Ascomycota</taxon>
        <taxon>Pezizomycotina</taxon>
        <taxon>Eurotiomycetes</taxon>
        <taxon>Eurotiomycetidae</taxon>
        <taxon>Eurotiales</taxon>
        <taxon>Aspergillaceae</taxon>
        <taxon>Aspergillus</taxon>
        <taxon>Aspergillus subgen. Circumdati</taxon>
    </lineage>
</organism>
<feature type="compositionally biased region" description="Low complexity" evidence="5">
    <location>
        <begin position="61"/>
        <end position="85"/>
    </location>
</feature>
<dbReference type="AlphaFoldDB" id="A0A8T8XDT7"/>
<feature type="region of interest" description="Disordered" evidence="5">
    <location>
        <begin position="60"/>
        <end position="85"/>
    </location>
</feature>
<dbReference type="Gene3D" id="4.10.240.10">
    <property type="entry name" value="Zn(2)-C6 fungal-type DNA-binding domain"/>
    <property type="match status" value="1"/>
</dbReference>
<dbReference type="InterPro" id="IPR021858">
    <property type="entry name" value="Fun_TF"/>
</dbReference>
<keyword evidence="1" id="KW-0805">Transcription regulation</keyword>
<dbReference type="Proteomes" id="UP000249497">
    <property type="component" value="Unassembled WGS sequence"/>
</dbReference>
<dbReference type="SUPFAM" id="SSF57701">
    <property type="entry name" value="Zn2/Cys6 DNA-binding domain"/>
    <property type="match status" value="1"/>
</dbReference>
<evidence type="ECO:0000256" key="5">
    <source>
        <dbReference type="SAM" id="MobiDB-lite"/>
    </source>
</evidence>
<dbReference type="PROSITE" id="PS50048">
    <property type="entry name" value="ZN2_CY6_FUNGAL_2"/>
    <property type="match status" value="1"/>
</dbReference>
<evidence type="ECO:0000259" key="6">
    <source>
        <dbReference type="PROSITE" id="PS50048"/>
    </source>
</evidence>
<dbReference type="GO" id="GO:0008270">
    <property type="term" value="F:zinc ion binding"/>
    <property type="evidence" value="ECO:0007669"/>
    <property type="project" value="InterPro"/>
</dbReference>